<feature type="transmembrane region" description="Helical" evidence="1">
    <location>
        <begin position="81"/>
        <end position="103"/>
    </location>
</feature>
<keyword evidence="3" id="KW-1185">Reference proteome</keyword>
<dbReference type="EMBL" id="FSRJ01000002">
    <property type="protein sequence ID" value="SIN90446.1"/>
    <property type="molecule type" value="Genomic_DNA"/>
</dbReference>
<evidence type="ECO:0000313" key="3">
    <source>
        <dbReference type="Proteomes" id="UP000184699"/>
    </source>
</evidence>
<feature type="transmembrane region" description="Helical" evidence="1">
    <location>
        <begin position="12"/>
        <end position="38"/>
    </location>
</feature>
<organism evidence="2 3">
    <name type="scientific">Agromyces cerinus subsp. cerinus</name>
    <dbReference type="NCBI Taxonomy" id="232089"/>
    <lineage>
        <taxon>Bacteria</taxon>
        <taxon>Bacillati</taxon>
        <taxon>Actinomycetota</taxon>
        <taxon>Actinomycetes</taxon>
        <taxon>Micrococcales</taxon>
        <taxon>Microbacteriaceae</taxon>
        <taxon>Agromyces</taxon>
    </lineage>
</organism>
<proteinExistence type="predicted"/>
<dbReference type="STRING" id="232089.SAMN05443544_1757"/>
<dbReference type="Proteomes" id="UP000184699">
    <property type="component" value="Unassembled WGS sequence"/>
</dbReference>
<dbReference type="OrthoDB" id="4981655at2"/>
<gene>
    <name evidence="2" type="ORF">SAMN05443544_1757</name>
</gene>
<name>A0A1N6F5G2_9MICO</name>
<reference evidence="3" key="1">
    <citation type="submission" date="2016-11" db="EMBL/GenBank/DDBJ databases">
        <authorList>
            <person name="Varghese N."/>
            <person name="Submissions S."/>
        </authorList>
    </citation>
    <scope>NUCLEOTIDE SEQUENCE [LARGE SCALE GENOMIC DNA]</scope>
    <source>
        <strain evidence="3">DSM 8595</strain>
    </source>
</reference>
<sequence length="138" mass="14202">MSDQMTRPMGVTIVAILAWIAGALDIVSGTILLFQAGVESVADGLGGTGPLYVAAIGSIVLGLIVVAVAAGLLTGSWVSRMIITVVEVLSIIGSLFLAFAYLGGAVGEWLGIVISLIVLFLLWGHKSSVFFGSRQPEA</sequence>
<keyword evidence="1" id="KW-1133">Transmembrane helix</keyword>
<accession>A0A1N6F5G2</accession>
<feature type="transmembrane region" description="Helical" evidence="1">
    <location>
        <begin position="50"/>
        <end position="74"/>
    </location>
</feature>
<feature type="transmembrane region" description="Helical" evidence="1">
    <location>
        <begin position="109"/>
        <end position="125"/>
    </location>
</feature>
<keyword evidence="1" id="KW-0812">Transmembrane</keyword>
<evidence type="ECO:0000313" key="2">
    <source>
        <dbReference type="EMBL" id="SIN90446.1"/>
    </source>
</evidence>
<dbReference type="RefSeq" id="WP_159440970.1">
    <property type="nucleotide sequence ID" value="NZ_FSRJ01000002.1"/>
</dbReference>
<keyword evidence="1" id="KW-0472">Membrane</keyword>
<dbReference type="AlphaFoldDB" id="A0A1N6F5G2"/>
<evidence type="ECO:0000256" key="1">
    <source>
        <dbReference type="SAM" id="Phobius"/>
    </source>
</evidence>
<protein>
    <submittedName>
        <fullName evidence="2">Uncharacterized protein</fullName>
    </submittedName>
</protein>